<accession>A0ABQ4ZA35</accession>
<comment type="caution">
    <text evidence="1">The sequence shown here is derived from an EMBL/GenBank/DDBJ whole genome shotgun (WGS) entry which is preliminary data.</text>
</comment>
<proteinExistence type="predicted"/>
<dbReference type="Proteomes" id="UP001151760">
    <property type="component" value="Unassembled WGS sequence"/>
</dbReference>
<dbReference type="SUPFAM" id="SSF56672">
    <property type="entry name" value="DNA/RNA polymerases"/>
    <property type="match status" value="1"/>
</dbReference>
<dbReference type="InterPro" id="IPR043502">
    <property type="entry name" value="DNA/RNA_pol_sf"/>
</dbReference>
<evidence type="ECO:0008006" key="3">
    <source>
        <dbReference type="Google" id="ProtNLM"/>
    </source>
</evidence>
<evidence type="ECO:0000313" key="1">
    <source>
        <dbReference type="EMBL" id="GJS86601.1"/>
    </source>
</evidence>
<reference evidence="1" key="1">
    <citation type="journal article" date="2022" name="Int. J. Mol. Sci.">
        <title>Draft Genome of Tanacetum Coccineum: Genomic Comparison of Closely Related Tanacetum-Family Plants.</title>
        <authorList>
            <person name="Yamashiro T."/>
            <person name="Shiraishi A."/>
            <person name="Nakayama K."/>
            <person name="Satake H."/>
        </authorList>
    </citation>
    <scope>NUCLEOTIDE SEQUENCE</scope>
</reference>
<sequence>MEKDSKVPLILGRPFLHTADAIIRVKVVNDNFEESPLDAQLRIKTSIKDLPTDLQMKPLLAHLEYAYLEKDYLLPVIIASHLKANDKERLVFILKNHKEAFAWKTSDISSIIPSFCKHMINFKYDAKPVIKRQRRLNPNMKEIVKKEIIKLLDASIIYPLRIILG</sequence>
<gene>
    <name evidence="1" type="ORF">Tco_0769237</name>
</gene>
<protein>
    <recommendedName>
        <fullName evidence="3">Reverse transcriptase domain-containing protein</fullName>
    </recommendedName>
</protein>
<reference evidence="1" key="2">
    <citation type="submission" date="2022-01" db="EMBL/GenBank/DDBJ databases">
        <authorList>
            <person name="Yamashiro T."/>
            <person name="Shiraishi A."/>
            <person name="Satake H."/>
            <person name="Nakayama K."/>
        </authorList>
    </citation>
    <scope>NUCLEOTIDE SEQUENCE</scope>
</reference>
<keyword evidence="2" id="KW-1185">Reference proteome</keyword>
<organism evidence="1 2">
    <name type="scientific">Tanacetum coccineum</name>
    <dbReference type="NCBI Taxonomy" id="301880"/>
    <lineage>
        <taxon>Eukaryota</taxon>
        <taxon>Viridiplantae</taxon>
        <taxon>Streptophyta</taxon>
        <taxon>Embryophyta</taxon>
        <taxon>Tracheophyta</taxon>
        <taxon>Spermatophyta</taxon>
        <taxon>Magnoliopsida</taxon>
        <taxon>eudicotyledons</taxon>
        <taxon>Gunneridae</taxon>
        <taxon>Pentapetalae</taxon>
        <taxon>asterids</taxon>
        <taxon>campanulids</taxon>
        <taxon>Asterales</taxon>
        <taxon>Asteraceae</taxon>
        <taxon>Asteroideae</taxon>
        <taxon>Anthemideae</taxon>
        <taxon>Anthemidinae</taxon>
        <taxon>Tanacetum</taxon>
    </lineage>
</organism>
<dbReference type="EMBL" id="BQNB010011134">
    <property type="protein sequence ID" value="GJS86601.1"/>
    <property type="molecule type" value="Genomic_DNA"/>
</dbReference>
<name>A0ABQ4ZA35_9ASTR</name>
<dbReference type="Gene3D" id="3.10.10.10">
    <property type="entry name" value="HIV Type 1 Reverse Transcriptase, subunit A, domain 1"/>
    <property type="match status" value="1"/>
</dbReference>
<evidence type="ECO:0000313" key="2">
    <source>
        <dbReference type="Proteomes" id="UP001151760"/>
    </source>
</evidence>